<keyword evidence="1" id="KW-0238">DNA-binding</keyword>
<dbReference type="InterPro" id="IPR000551">
    <property type="entry name" value="MerR-type_HTH_dom"/>
</dbReference>
<protein>
    <submittedName>
        <fullName evidence="3">Transcriptional regulator, MerR family</fullName>
    </submittedName>
</protein>
<dbReference type="GO" id="GO:0003677">
    <property type="term" value="F:DNA binding"/>
    <property type="evidence" value="ECO:0007669"/>
    <property type="project" value="UniProtKB-KW"/>
</dbReference>
<dbReference type="Gene3D" id="1.10.1660.10">
    <property type="match status" value="1"/>
</dbReference>
<dbReference type="PANTHER" id="PTHR30204">
    <property type="entry name" value="REDOX-CYCLING DRUG-SENSING TRANSCRIPTIONAL ACTIVATOR SOXR"/>
    <property type="match status" value="1"/>
</dbReference>
<dbReference type="PRINTS" id="PR00040">
    <property type="entry name" value="HTHMERR"/>
</dbReference>
<dbReference type="PANTHER" id="PTHR30204:SF58">
    <property type="entry name" value="HTH-TYPE TRANSCRIPTIONAL REGULATOR YFMP"/>
    <property type="match status" value="1"/>
</dbReference>
<dbReference type="InterPro" id="IPR047057">
    <property type="entry name" value="MerR_fam"/>
</dbReference>
<evidence type="ECO:0000256" key="1">
    <source>
        <dbReference type="ARBA" id="ARBA00023125"/>
    </source>
</evidence>
<dbReference type="HOGENOM" id="CLU_2358761_0_0_0"/>
<dbReference type="OrthoDB" id="9806513at2"/>
<reference evidence="4" key="1">
    <citation type="journal article" date="2010" name="Stand. Genomic Sci.">
        <title>Complete genome sequence of 'Thermobaculum terrenum' type strain (YNP1).</title>
        <authorList>
            <person name="Kiss H."/>
            <person name="Cleland D."/>
            <person name="Lapidus A."/>
            <person name="Lucas S."/>
            <person name="Glavina Del Rio T."/>
            <person name="Nolan M."/>
            <person name="Tice H."/>
            <person name="Han C."/>
            <person name="Goodwin L."/>
            <person name="Pitluck S."/>
            <person name="Liolios K."/>
            <person name="Ivanova N."/>
            <person name="Mavromatis K."/>
            <person name="Ovchinnikova G."/>
            <person name="Pati A."/>
            <person name="Chen A."/>
            <person name="Palaniappan K."/>
            <person name="Land M."/>
            <person name="Hauser L."/>
            <person name="Chang Y."/>
            <person name="Jeffries C."/>
            <person name="Lu M."/>
            <person name="Brettin T."/>
            <person name="Detter J."/>
            <person name="Goker M."/>
            <person name="Tindall B."/>
            <person name="Beck B."/>
            <person name="McDermott T."/>
            <person name="Woyke T."/>
            <person name="Bristow J."/>
            <person name="Eisen J."/>
            <person name="Markowitz V."/>
            <person name="Hugenholtz P."/>
            <person name="Kyrpides N."/>
            <person name="Klenk H."/>
            <person name="Cheng J."/>
        </authorList>
    </citation>
    <scope>NUCLEOTIDE SEQUENCE [LARGE SCALE GENOMIC DNA]</scope>
    <source>
        <strain evidence="4">ATCC BAA-798 / YNP1</strain>
    </source>
</reference>
<gene>
    <name evidence="3" type="ordered locus">Tter_0382</name>
</gene>
<evidence type="ECO:0000259" key="2">
    <source>
        <dbReference type="PROSITE" id="PS50937"/>
    </source>
</evidence>
<dbReference type="SMART" id="SM00422">
    <property type="entry name" value="HTH_MERR"/>
    <property type="match status" value="1"/>
</dbReference>
<dbReference type="Pfam" id="PF13411">
    <property type="entry name" value="MerR_1"/>
    <property type="match status" value="1"/>
</dbReference>
<dbReference type="eggNOG" id="COG0789">
    <property type="taxonomic scope" value="Bacteria"/>
</dbReference>
<sequence>MEYRNDRSFPKYTISVVSEMTGVPVHTIRQYEQQGLIRPARTTGKTRRYSDEDVEMIMQIADLARKGINYPGIREVLRIRKEHTSNHPDKPNKQSA</sequence>
<evidence type="ECO:0000313" key="3">
    <source>
        <dbReference type="EMBL" id="ACZ41304.1"/>
    </source>
</evidence>
<feature type="domain" description="HTH merR-type" evidence="2">
    <location>
        <begin position="11"/>
        <end position="79"/>
    </location>
</feature>
<dbReference type="SUPFAM" id="SSF46955">
    <property type="entry name" value="Putative DNA-binding domain"/>
    <property type="match status" value="1"/>
</dbReference>
<dbReference type="Proteomes" id="UP000000323">
    <property type="component" value="Chromosome 1"/>
</dbReference>
<dbReference type="GO" id="GO:0003700">
    <property type="term" value="F:DNA-binding transcription factor activity"/>
    <property type="evidence" value="ECO:0007669"/>
    <property type="project" value="InterPro"/>
</dbReference>
<dbReference type="RefSeq" id="WP_012874339.1">
    <property type="nucleotide sequence ID" value="NC_013525.1"/>
</dbReference>
<dbReference type="EMBL" id="CP001825">
    <property type="protein sequence ID" value="ACZ41304.1"/>
    <property type="molecule type" value="Genomic_DNA"/>
</dbReference>
<dbReference type="STRING" id="525904.Tter_0382"/>
<accession>D1CEE8</accession>
<organism evidence="3 4">
    <name type="scientific">Thermobaculum terrenum (strain ATCC BAA-798 / CCMEE 7001 / YNP1)</name>
    <dbReference type="NCBI Taxonomy" id="525904"/>
    <lineage>
        <taxon>Bacteria</taxon>
        <taxon>Bacillati</taxon>
        <taxon>Chloroflexota</taxon>
        <taxon>Chloroflexia</taxon>
        <taxon>Candidatus Thermobaculales</taxon>
        <taxon>Candidatus Thermobaculaceae</taxon>
        <taxon>Thermobaculum</taxon>
    </lineage>
</organism>
<dbReference type="AlphaFoldDB" id="D1CEE8"/>
<dbReference type="InterPro" id="IPR009061">
    <property type="entry name" value="DNA-bd_dom_put_sf"/>
</dbReference>
<keyword evidence="4" id="KW-1185">Reference proteome</keyword>
<proteinExistence type="predicted"/>
<dbReference type="PROSITE" id="PS50937">
    <property type="entry name" value="HTH_MERR_2"/>
    <property type="match status" value="1"/>
</dbReference>
<dbReference type="KEGG" id="ttr:Tter_0382"/>
<name>D1CEE8_THET1</name>
<evidence type="ECO:0000313" key="4">
    <source>
        <dbReference type="Proteomes" id="UP000000323"/>
    </source>
</evidence>